<dbReference type="Proteomes" id="UP000192223">
    <property type="component" value="Unplaced"/>
</dbReference>
<dbReference type="GO" id="GO:0005524">
    <property type="term" value="F:ATP binding"/>
    <property type="evidence" value="ECO:0007669"/>
    <property type="project" value="UniProtKB-KW"/>
</dbReference>
<proteinExistence type="inferred from homology"/>
<feature type="region of interest" description="Disordered" evidence="14">
    <location>
        <begin position="1"/>
        <end position="29"/>
    </location>
</feature>
<keyword evidence="10 13" id="KW-0067">ATP-binding</keyword>
<keyword evidence="8 13" id="KW-0418">Kinase</keyword>
<dbReference type="GO" id="GO:0008270">
    <property type="term" value="F:zinc ion binding"/>
    <property type="evidence" value="ECO:0007669"/>
    <property type="project" value="UniProtKB-KW"/>
</dbReference>
<dbReference type="InParanoid" id="A0A7F5RMC5"/>
<dbReference type="Pfam" id="PF00609">
    <property type="entry name" value="DAGK_acc"/>
    <property type="match status" value="1"/>
</dbReference>
<evidence type="ECO:0000256" key="8">
    <source>
        <dbReference type="ARBA" id="ARBA00022777"/>
    </source>
</evidence>
<dbReference type="GO" id="GO:0023051">
    <property type="term" value="P:regulation of signaling"/>
    <property type="evidence" value="ECO:0007669"/>
    <property type="project" value="UniProtKB-ARBA"/>
</dbReference>
<dbReference type="KEGG" id="apln:108736187"/>
<dbReference type="InterPro" id="IPR000756">
    <property type="entry name" value="Diacylglycerol_kin_accessory"/>
</dbReference>
<dbReference type="InterPro" id="IPR016064">
    <property type="entry name" value="NAD/diacylglycerol_kinase_sf"/>
</dbReference>
<keyword evidence="11 12" id="KW-0040">ANK repeat</keyword>
<dbReference type="SMART" id="SM00109">
    <property type="entry name" value="C1"/>
    <property type="match status" value="2"/>
</dbReference>
<feature type="repeat" description="ANK" evidence="12">
    <location>
        <begin position="1145"/>
        <end position="1177"/>
    </location>
</feature>
<dbReference type="CDD" id="cd20802">
    <property type="entry name" value="C1_DGK_typeIV_rpt1"/>
    <property type="match status" value="1"/>
</dbReference>
<dbReference type="Pfam" id="PF00130">
    <property type="entry name" value="C1_1"/>
    <property type="match status" value="1"/>
</dbReference>
<dbReference type="OrthoDB" id="242257at2759"/>
<dbReference type="CDD" id="cd20855">
    <property type="entry name" value="C1_DGK_typeIV_rpt2"/>
    <property type="match status" value="1"/>
</dbReference>
<dbReference type="CTD" id="31826"/>
<feature type="region of interest" description="Disordered" evidence="14">
    <location>
        <begin position="113"/>
        <end position="173"/>
    </location>
</feature>
<evidence type="ECO:0000259" key="15">
    <source>
        <dbReference type="PROSITE" id="PS50146"/>
    </source>
</evidence>
<evidence type="ECO:0000256" key="12">
    <source>
        <dbReference type="PROSITE-ProRule" id="PRU00023"/>
    </source>
</evidence>
<keyword evidence="4" id="KW-0479">Metal-binding</keyword>
<feature type="compositionally biased region" description="Basic residues" evidence="14">
    <location>
        <begin position="512"/>
        <end position="527"/>
    </location>
</feature>
<feature type="region of interest" description="Disordered" evidence="14">
    <location>
        <begin position="63"/>
        <end position="94"/>
    </location>
</feature>
<sequence length="1215" mass="134084">MQRLRTTFQRSRTPTGNEMKTQSSLEVPKQIRSASFDEIQAKRLQTNPQSSDPNSFLRVPQFQNTRSKSVDSNASDESGNFLEVPSKKFPRRKSSGARPFVCVHCMYLEESKQHAAEKPPPKPPDFRSSLSISEFSSSSSEEDMAPIPHCSITVTVSPTPNSPPPRPPPPILTSPVIEYYSPESEPIPPATAVRRRSIQRQEAFLGESTGNSLEDMKDVASEMTSDGTSEGALSEGDCIAIPDVVVRDIYLQVPDLKRDRAASVDSCFSKVSQGKTEELQHSGVSLEVPVGPNVALRSRSVDIVLPTDEQARYKALAMAAPPDETSSDRRGKPSTESERSLRNTPDWTEGAIDGDHLWVPTSVSGDFCYVGDPECTKHGIRLKCSACNIVAHQKCIPILLERIRFTCKPTFRDVGLRQYREQSNVQHHWVHRRSEKGKCKQCGKSFQSKLSFGAKEIVAINCSWCKVAFHNKETCFGSHRMEEACNLGVHSSIIVPPSWIIKLPGKGNFKSSLRKSSKKNSSSKRRNKEKDKDHKAFVIKPIPSKTVTPVIVFINPKSGGNQGTKLLQKFQWLLNPRQVFDLTQGGPKMGLELFKKVPNLRVLACGGDGTVGWVLSVIDQIGISPAPAVGVLPLGTGNDLARALGWGGGYTDEPISKILMNISNSETVLLDRWSLEVEKNPDADPNEGGKDNLPLNVVNNYFSLGVDAHIALEFHEAREAHPEKFNSRLRNKMFYGQMGGKDLLKRKWKGLAELVTLECDGRDLTPKLKELKVHAIVFLNIPSYGGGTRPWNRAMGSSEPSTDDGLIEVVGLTTYQLPLLQAGGHGTCITQCKNARIVTSKTIPMQVDGEACKLAPSIINLTLLNKATMLAKRKGGGKHHVPRVPLEDLTIQVHRIAMRDYEQHHYDRDMLTQSAIKVGTIEVNPMSDLEQVRAQIDQYMEECNQTKPAEWCFLDSCTAERFFRIDKAQEHLHYVSDIAYESLYILDCGSVTVPQTPDDDATVPSASSMHTTYMVPEMKVSSEGSLDSPSDHPPISPKTALSPDDDVQQPIPVDKQNGERRLNIYNAIKIKSDVIEKPNEALIKAAIVGDLQTIKKVHSMGHSLTTTDSSGQTILHHAVRNSHKEIVKYVLSTAPTSILEATDNAGQTALHKAASYKCRNICCMLIAAGASLEVKDQNGLTPRLLAIQANDHDLGAYLESQEHFRMISNDLGSEV</sequence>
<evidence type="ECO:0000256" key="14">
    <source>
        <dbReference type="SAM" id="MobiDB-lite"/>
    </source>
</evidence>
<evidence type="ECO:0000256" key="3">
    <source>
        <dbReference type="ARBA" id="ARBA00022679"/>
    </source>
</evidence>
<dbReference type="Gene3D" id="3.40.50.10330">
    <property type="entry name" value="Probable inorganic polyphosphate/atp-NAD kinase, domain 1"/>
    <property type="match status" value="1"/>
</dbReference>
<accession>A0A7F5RMC5</accession>
<evidence type="ECO:0000256" key="7">
    <source>
        <dbReference type="ARBA" id="ARBA00022771"/>
    </source>
</evidence>
<dbReference type="GO" id="GO:0010646">
    <property type="term" value="P:regulation of cell communication"/>
    <property type="evidence" value="ECO:0007669"/>
    <property type="project" value="UniProtKB-ARBA"/>
</dbReference>
<evidence type="ECO:0000256" key="9">
    <source>
        <dbReference type="ARBA" id="ARBA00022833"/>
    </source>
</evidence>
<keyword evidence="7" id="KW-0863">Zinc-finger</keyword>
<evidence type="ECO:0000256" key="4">
    <source>
        <dbReference type="ARBA" id="ARBA00022723"/>
    </source>
</evidence>
<evidence type="ECO:0000256" key="13">
    <source>
        <dbReference type="RuleBase" id="RU361128"/>
    </source>
</evidence>
<dbReference type="GO" id="GO:0007200">
    <property type="term" value="P:phospholipase C-activating G protein-coupled receptor signaling pathway"/>
    <property type="evidence" value="ECO:0007669"/>
    <property type="project" value="InterPro"/>
</dbReference>
<dbReference type="SUPFAM" id="SSF111331">
    <property type="entry name" value="NAD kinase/diacylglycerol kinase-like"/>
    <property type="match status" value="1"/>
</dbReference>
<dbReference type="SMART" id="SM00046">
    <property type="entry name" value="DAGKc"/>
    <property type="match status" value="1"/>
</dbReference>
<dbReference type="RefSeq" id="XP_025837178.1">
    <property type="nucleotide sequence ID" value="XM_025981393.1"/>
</dbReference>
<dbReference type="InterPro" id="IPR056383">
    <property type="entry name" value="DGKI-like_dom"/>
</dbReference>
<dbReference type="Pfam" id="PF23578">
    <property type="entry name" value="DGKI"/>
    <property type="match status" value="1"/>
</dbReference>
<evidence type="ECO:0000256" key="11">
    <source>
        <dbReference type="ARBA" id="ARBA00023043"/>
    </source>
</evidence>
<dbReference type="GO" id="GO:0005886">
    <property type="term" value="C:plasma membrane"/>
    <property type="evidence" value="ECO:0007669"/>
    <property type="project" value="TreeGrafter"/>
</dbReference>
<dbReference type="PANTHER" id="PTHR11255">
    <property type="entry name" value="DIACYLGLYCEROL KINASE"/>
    <property type="match status" value="1"/>
</dbReference>
<organism evidence="16 17">
    <name type="scientific">Agrilus planipennis</name>
    <name type="common">Emerald ash borer</name>
    <name type="synonym">Agrilus marcopoli</name>
    <dbReference type="NCBI Taxonomy" id="224129"/>
    <lineage>
        <taxon>Eukaryota</taxon>
        <taxon>Metazoa</taxon>
        <taxon>Ecdysozoa</taxon>
        <taxon>Arthropoda</taxon>
        <taxon>Hexapoda</taxon>
        <taxon>Insecta</taxon>
        <taxon>Pterygota</taxon>
        <taxon>Neoptera</taxon>
        <taxon>Endopterygota</taxon>
        <taxon>Coleoptera</taxon>
        <taxon>Polyphaga</taxon>
        <taxon>Elateriformia</taxon>
        <taxon>Buprestoidea</taxon>
        <taxon>Buprestidae</taxon>
        <taxon>Agrilinae</taxon>
        <taxon>Agrilus</taxon>
    </lineage>
</organism>
<feature type="repeat" description="ANK" evidence="12">
    <location>
        <begin position="1110"/>
        <end position="1132"/>
    </location>
</feature>
<dbReference type="PROSITE" id="PS50088">
    <property type="entry name" value="ANK_REPEAT"/>
    <property type="match status" value="2"/>
</dbReference>
<dbReference type="InterPro" id="IPR017438">
    <property type="entry name" value="ATP-NAD_kinase_N"/>
</dbReference>
<name>A0A7F5RMC5_AGRPL</name>
<keyword evidence="16" id="KW-1185">Reference proteome</keyword>
<keyword evidence="6 13" id="KW-0547">Nucleotide-binding</keyword>
<comment type="catalytic activity">
    <reaction evidence="1 13">
        <text>a 1,2-diacyl-sn-glycerol + ATP = a 1,2-diacyl-sn-glycero-3-phosphate + ADP + H(+)</text>
        <dbReference type="Rhea" id="RHEA:10272"/>
        <dbReference type="ChEBI" id="CHEBI:15378"/>
        <dbReference type="ChEBI" id="CHEBI:17815"/>
        <dbReference type="ChEBI" id="CHEBI:30616"/>
        <dbReference type="ChEBI" id="CHEBI:58608"/>
        <dbReference type="ChEBI" id="CHEBI:456216"/>
        <dbReference type="EC" id="2.7.1.107"/>
    </reaction>
</comment>
<dbReference type="EC" id="2.7.1.107" evidence="13"/>
<dbReference type="Pfam" id="PF12796">
    <property type="entry name" value="Ank_2"/>
    <property type="match status" value="1"/>
</dbReference>
<gene>
    <name evidence="17" type="primary">LOC108736187</name>
</gene>
<comment type="similarity">
    <text evidence="2 13">Belongs to the eukaryotic diacylglycerol kinase family.</text>
</comment>
<dbReference type="SMART" id="SM00248">
    <property type="entry name" value="ANK"/>
    <property type="match status" value="2"/>
</dbReference>
<dbReference type="AlphaFoldDB" id="A0A7F5RMC5"/>
<feature type="region of interest" description="Disordered" evidence="14">
    <location>
        <begin position="509"/>
        <end position="534"/>
    </location>
</feature>
<feature type="compositionally biased region" description="Basic and acidic residues" evidence="14">
    <location>
        <begin position="326"/>
        <end position="341"/>
    </location>
</feature>
<dbReference type="Gene3D" id="2.60.200.40">
    <property type="match status" value="1"/>
</dbReference>
<dbReference type="FunCoup" id="A0A7F5RMC5">
    <property type="interactions" value="564"/>
</dbReference>
<feature type="domain" description="DAGKc" evidence="15">
    <location>
        <begin position="545"/>
        <end position="679"/>
    </location>
</feature>
<dbReference type="PROSITE" id="PS50297">
    <property type="entry name" value="ANK_REP_REGION"/>
    <property type="match status" value="2"/>
</dbReference>
<dbReference type="InterPro" id="IPR036770">
    <property type="entry name" value="Ankyrin_rpt-contain_sf"/>
</dbReference>
<dbReference type="InterPro" id="IPR002219">
    <property type="entry name" value="PKC_DAG/PE"/>
</dbReference>
<dbReference type="GO" id="GO:0043052">
    <property type="term" value="P:thermotaxis"/>
    <property type="evidence" value="ECO:0007669"/>
    <property type="project" value="UniProtKB-ARBA"/>
</dbReference>
<dbReference type="PROSITE" id="PS50146">
    <property type="entry name" value="DAGK"/>
    <property type="match status" value="1"/>
</dbReference>
<dbReference type="SUPFAM" id="SSF48403">
    <property type="entry name" value="Ankyrin repeat"/>
    <property type="match status" value="1"/>
</dbReference>
<evidence type="ECO:0000313" key="16">
    <source>
        <dbReference type="Proteomes" id="UP000192223"/>
    </source>
</evidence>
<dbReference type="FunFam" id="3.40.50.10330:FF:000020">
    <property type="entry name" value="Diacylglycerol kinase"/>
    <property type="match status" value="1"/>
</dbReference>
<dbReference type="FunFam" id="2.60.200.40:FF:000012">
    <property type="entry name" value="Diacylglycerol kinase"/>
    <property type="match status" value="1"/>
</dbReference>
<evidence type="ECO:0000256" key="2">
    <source>
        <dbReference type="ARBA" id="ARBA00009280"/>
    </source>
</evidence>
<feature type="compositionally biased region" description="Polar residues" evidence="14">
    <location>
        <begin position="1"/>
        <end position="25"/>
    </location>
</feature>
<dbReference type="InterPro" id="IPR037607">
    <property type="entry name" value="DGK"/>
</dbReference>
<feature type="compositionally biased region" description="Pro residues" evidence="14">
    <location>
        <begin position="160"/>
        <end position="172"/>
    </location>
</feature>
<dbReference type="GO" id="GO:0004143">
    <property type="term" value="F:ATP-dependent diacylglycerol kinase activity"/>
    <property type="evidence" value="ECO:0007669"/>
    <property type="project" value="UniProtKB-EC"/>
</dbReference>
<protein>
    <recommendedName>
        <fullName evidence="13">Diacylglycerol kinase</fullName>
        <shortName evidence="13">DAG kinase</shortName>
        <ecNumber evidence="13">2.7.1.107</ecNumber>
    </recommendedName>
</protein>
<dbReference type="InterPro" id="IPR002110">
    <property type="entry name" value="Ankyrin_rpt"/>
</dbReference>
<evidence type="ECO:0000256" key="6">
    <source>
        <dbReference type="ARBA" id="ARBA00022741"/>
    </source>
</evidence>
<feature type="region of interest" description="Disordered" evidence="14">
    <location>
        <begin position="318"/>
        <end position="346"/>
    </location>
</feature>
<dbReference type="Pfam" id="PF00781">
    <property type="entry name" value="DAGK_cat"/>
    <property type="match status" value="1"/>
</dbReference>
<evidence type="ECO:0000313" key="17">
    <source>
        <dbReference type="RefSeq" id="XP_025837178.1"/>
    </source>
</evidence>
<dbReference type="Gene3D" id="1.25.40.20">
    <property type="entry name" value="Ankyrin repeat-containing domain"/>
    <property type="match status" value="1"/>
</dbReference>
<keyword evidence="9" id="KW-0862">Zinc</keyword>
<evidence type="ECO:0000256" key="10">
    <source>
        <dbReference type="ARBA" id="ARBA00022840"/>
    </source>
</evidence>
<dbReference type="SMART" id="SM00045">
    <property type="entry name" value="DAGKa"/>
    <property type="match status" value="1"/>
</dbReference>
<feature type="compositionally biased region" description="Low complexity" evidence="14">
    <location>
        <begin position="128"/>
        <end position="139"/>
    </location>
</feature>
<keyword evidence="5" id="KW-0677">Repeat</keyword>
<reference evidence="17" key="1">
    <citation type="submission" date="2025-08" db="UniProtKB">
        <authorList>
            <consortium name="RefSeq"/>
        </authorList>
    </citation>
    <scope>IDENTIFICATION</scope>
    <source>
        <tissue evidence="17">Entire body</tissue>
    </source>
</reference>
<feature type="region of interest" description="Disordered" evidence="14">
    <location>
        <begin position="1020"/>
        <end position="1058"/>
    </location>
</feature>
<dbReference type="GeneID" id="108736187"/>
<evidence type="ECO:0000256" key="1">
    <source>
        <dbReference type="ARBA" id="ARBA00001383"/>
    </source>
</evidence>
<feature type="compositionally biased region" description="Polar residues" evidence="14">
    <location>
        <begin position="63"/>
        <end position="78"/>
    </location>
</feature>
<keyword evidence="3 13" id="KW-0808">Transferase</keyword>
<evidence type="ECO:0000256" key="5">
    <source>
        <dbReference type="ARBA" id="ARBA00022737"/>
    </source>
</evidence>
<dbReference type="InterPro" id="IPR001206">
    <property type="entry name" value="Diacylglycerol_kinase_cat_dom"/>
</dbReference>
<dbReference type="PANTHER" id="PTHR11255:SF80">
    <property type="entry name" value="EYE-SPECIFIC DIACYLGLYCEROL KINASE"/>
    <property type="match status" value="1"/>
</dbReference>